<dbReference type="EMBL" id="PYWC01000128">
    <property type="protein sequence ID" value="PWW71909.1"/>
    <property type="molecule type" value="Genomic_DNA"/>
</dbReference>
<evidence type="ECO:0000313" key="1">
    <source>
        <dbReference type="EMBL" id="PWW71909.1"/>
    </source>
</evidence>
<reference evidence="1 2" key="1">
    <citation type="submission" date="2018-03" db="EMBL/GenBank/DDBJ databases">
        <title>Genomes of Pezizomycetes fungi and the evolution of truffles.</title>
        <authorList>
            <person name="Murat C."/>
            <person name="Payen T."/>
            <person name="Noel B."/>
            <person name="Kuo A."/>
            <person name="Martin F.M."/>
        </authorList>
    </citation>
    <scope>NUCLEOTIDE SEQUENCE [LARGE SCALE GENOMIC DNA]</scope>
    <source>
        <strain evidence="1">091103-1</strain>
    </source>
</reference>
<proteinExistence type="predicted"/>
<protein>
    <submittedName>
        <fullName evidence="1">Uncharacterized protein</fullName>
    </submittedName>
</protein>
<dbReference type="OrthoDB" id="10381646at2759"/>
<evidence type="ECO:0000313" key="2">
    <source>
        <dbReference type="Proteomes" id="UP000246991"/>
    </source>
</evidence>
<name>A0A317SBJ8_9PEZI</name>
<sequence>MCFCNIYTLTACPKLHKIKCYYRLCSMHMRLLPPFSPPSSPSSSPRKLRTTPSYEHLVEALNPVGTCPRVPGFLLPEEKVAYLHCIETIVPYPSPPQEVRLAKAGCGLSGCRAPDTVGVEGAWVGLAEVTCCHAESVGAHELEEASGVDIWDLDAAERRRRGKHWGGGCTCDSNVEGKSAQASSWYEDSNGRPAIEPLAVNLPGISTWRAVLILHSPKPLLQLLHNPPVASLPLRPPFITPITVKLLKRAPHLVQIPVARTTPPSLESTTGSLEIGSERIHRRTEYGLAEDRIVFDCAVDLIQGTEVIDGRLVEERLVREGEGEEGSSAMVG</sequence>
<keyword evidence="2" id="KW-1185">Reference proteome</keyword>
<organism evidence="1 2">
    <name type="scientific">Tuber magnatum</name>
    <name type="common">white Piedmont truffle</name>
    <dbReference type="NCBI Taxonomy" id="42249"/>
    <lineage>
        <taxon>Eukaryota</taxon>
        <taxon>Fungi</taxon>
        <taxon>Dikarya</taxon>
        <taxon>Ascomycota</taxon>
        <taxon>Pezizomycotina</taxon>
        <taxon>Pezizomycetes</taxon>
        <taxon>Pezizales</taxon>
        <taxon>Tuberaceae</taxon>
        <taxon>Tuber</taxon>
    </lineage>
</organism>
<accession>A0A317SBJ8</accession>
<gene>
    <name evidence="1" type="ORF">C7212DRAFT_348457</name>
</gene>
<dbReference type="AlphaFoldDB" id="A0A317SBJ8"/>
<dbReference type="Proteomes" id="UP000246991">
    <property type="component" value="Unassembled WGS sequence"/>
</dbReference>
<comment type="caution">
    <text evidence="1">The sequence shown here is derived from an EMBL/GenBank/DDBJ whole genome shotgun (WGS) entry which is preliminary data.</text>
</comment>